<evidence type="ECO:0000313" key="2">
    <source>
        <dbReference type="Proteomes" id="UP001148737"/>
    </source>
</evidence>
<comment type="caution">
    <text evidence="1">The sequence shown here is derived from an EMBL/GenBank/DDBJ whole genome shotgun (WGS) entry which is preliminary data.</text>
</comment>
<gene>
    <name evidence="1" type="ORF">NLG97_g6013</name>
</gene>
<protein>
    <submittedName>
        <fullName evidence="1">Uncharacterized protein</fullName>
    </submittedName>
</protein>
<keyword evidence="2" id="KW-1185">Reference proteome</keyword>
<sequence length="1455" mass="161336">MMNTEDANHFASNAERSQPGAMSPLHGDDPPQLPEKFKKTIHKLVFVREDFQGCRPATLLCDYIRPRELLSEPAATEARFDSAVVEEMLRYCDKTNCSILSVLFSSFQIALYRTTAIEDVAVGLVVPEADKSKFLPLAGSEGAPLICVRTSFQNDTFREAVDQMQNALQDKSDSPVIEFEKLVSNLYERAAPNRHPLVQTIFAYYELTDSMSAIPDTHQSLFRKSTTYAPADSQFQIFFNNDSLRIDAQYSPDLFTADTVAAFLSVFIETVKFGLQNPDEKISCLRLLNDWGSSELERLQLTDIQSTAFPRESSIVDVFQQQAALYPDKVAVRDGWESDKYLTYSELDQRSDTISRWLAARQIKKETVVAVYAGRSIELLVAFLGIMKCDAAYFPMDLKVPPGRIRHLLSHLPETKLVLLGSRAQLCKDGMEHMEFIQISEILAGHRITEVDDRLITHHKPRADSLAYVMFTSGSTGQPKGVMTEHRNILQLARSNNLLDKITGRPCMAHMSNPAFDVSSWEIYVPLLNGGTIICVDNDTLENYRALPAVFEKHSIDTFMTTPAALRRFYTHCPSIFSRLKTLLSIGDRLNAEDVVEAQKHMTGTIINTYGPSEDTCLSTYYCVQPGDKFAEGVPIGRALSNSGTYVMDPQQQLVPPGVIGELVMIGAGIGRGYSDSNLDEGRFVVLQVEGKTHRAYRTGDYVRYRPRDGELEFFGRIDNQCKVKGVRTELGEIEFTMRTHALVNDAAVILHPKYDPGSRLVPFITTRVPRANLVPSNALRDTNNGGIEYSESSLLTEECLKEDTQGRLVATWGRRTLRHSAAEWAQKDLWVSKQKDTEAKSSSPASNFIPNDPMIDFGKFIDSESVVQEDLVVWFNLGNHHVPHSGDTSASSVWFMPYNFHDRDPSSAVNHVSHGPCRYSLSRTPQSQTGLAGALPQPHPSIEARQQSDMEVLPAVIAWAATSACRLSLVAESSLGQRFCPSATIQVRELARQLSPMAQILLPSDKGFEDASRRWNVIDEPKPGVVVIPGVASDVAETVKYANEHNTPFLAVGGQHGATSTLGKLQGGIEIVMSSLNSVEVSKDGQTAKVAGGALSKTVIDALWAAGKQTVTGTCECTSLLGPGLGGGHGWLQGHHGLIADQFLSMDVVLADGSEHTVDSDSDPDLWWALRGAGHNFAIVTSVTLKVFDIQHRDWARETMIFTGDKVEEVYQTMHDNIFKDGQQDLDVVVWSYMLSIPDIDAEKPVVIVYLLQEGVKVVDAKHSAALKNLGPVSVENTPGTYLDLAAWTMISMDDIPCQKLGVNNLRFPLYLDAYNVSAVRKVYDMFAEGLRGTPEFAHSIFLFENYPVQGLRKPDGKDSAFAFRDDGILVAPLINFAPGSRDLDGKAVILGEALRATLHEASGRDTMHTYVNYAFRDNSEEMYGAEAWRQEKLARLKAKYDPHGRFNFYNPVA</sequence>
<dbReference type="EMBL" id="JANAKD010000742">
    <property type="protein sequence ID" value="KAJ3489362.1"/>
    <property type="molecule type" value="Genomic_DNA"/>
</dbReference>
<accession>A0ACC1QS76</accession>
<dbReference type="Proteomes" id="UP001148737">
    <property type="component" value="Unassembled WGS sequence"/>
</dbReference>
<proteinExistence type="predicted"/>
<evidence type="ECO:0000313" key="1">
    <source>
        <dbReference type="EMBL" id="KAJ3489362.1"/>
    </source>
</evidence>
<name>A0ACC1QS76_9HYPO</name>
<reference evidence="1" key="1">
    <citation type="submission" date="2022-07" db="EMBL/GenBank/DDBJ databases">
        <title>Genome Sequence of Lecanicillium saksenae.</title>
        <authorList>
            <person name="Buettner E."/>
        </authorList>
    </citation>
    <scope>NUCLEOTIDE SEQUENCE</scope>
    <source>
        <strain evidence="1">VT-O1</strain>
    </source>
</reference>
<organism evidence="1 2">
    <name type="scientific">Lecanicillium saksenae</name>
    <dbReference type="NCBI Taxonomy" id="468837"/>
    <lineage>
        <taxon>Eukaryota</taxon>
        <taxon>Fungi</taxon>
        <taxon>Dikarya</taxon>
        <taxon>Ascomycota</taxon>
        <taxon>Pezizomycotina</taxon>
        <taxon>Sordariomycetes</taxon>
        <taxon>Hypocreomycetidae</taxon>
        <taxon>Hypocreales</taxon>
        <taxon>Cordycipitaceae</taxon>
        <taxon>Lecanicillium</taxon>
    </lineage>
</organism>